<evidence type="ECO:0000256" key="4">
    <source>
        <dbReference type="ARBA" id="ARBA00007637"/>
    </source>
</evidence>
<dbReference type="InterPro" id="IPR016040">
    <property type="entry name" value="NAD(P)-bd_dom"/>
</dbReference>
<dbReference type="GO" id="GO:0006012">
    <property type="term" value="P:galactose metabolic process"/>
    <property type="evidence" value="ECO:0007669"/>
    <property type="project" value="UniProtKB-UniPathway"/>
</dbReference>
<proteinExistence type="inferred from homology"/>
<comment type="pathway">
    <text evidence="3 9">Carbohydrate metabolism; galactose metabolism.</text>
</comment>
<dbReference type="EC" id="5.1.3.2" evidence="5 9"/>
<evidence type="ECO:0000256" key="9">
    <source>
        <dbReference type="RuleBase" id="RU366046"/>
    </source>
</evidence>
<keyword evidence="7 9" id="KW-0520">NAD</keyword>
<dbReference type="PANTHER" id="PTHR43725">
    <property type="entry name" value="UDP-GLUCOSE 4-EPIMERASE"/>
    <property type="match status" value="1"/>
</dbReference>
<evidence type="ECO:0000313" key="11">
    <source>
        <dbReference type="EMBL" id="GGF90512.1"/>
    </source>
</evidence>
<dbReference type="Proteomes" id="UP000636949">
    <property type="component" value="Unassembled WGS sequence"/>
</dbReference>
<evidence type="ECO:0000256" key="7">
    <source>
        <dbReference type="ARBA" id="ARBA00023027"/>
    </source>
</evidence>
<accession>A0A8J2Z2I2</accession>
<evidence type="ECO:0000256" key="8">
    <source>
        <dbReference type="ARBA" id="ARBA00023235"/>
    </source>
</evidence>
<dbReference type="GO" id="GO:0005829">
    <property type="term" value="C:cytosol"/>
    <property type="evidence" value="ECO:0007669"/>
    <property type="project" value="TreeGrafter"/>
</dbReference>
<protein>
    <recommendedName>
        <fullName evidence="6 9">UDP-glucose 4-epimerase</fullName>
        <ecNumber evidence="5 9">5.1.3.2</ecNumber>
    </recommendedName>
</protein>
<gene>
    <name evidence="11" type="primary">galE</name>
    <name evidence="11" type="ORF">GCM10010995_04830</name>
</gene>
<evidence type="ECO:0000256" key="3">
    <source>
        <dbReference type="ARBA" id="ARBA00004947"/>
    </source>
</evidence>
<dbReference type="OrthoDB" id="9803010at2"/>
<comment type="cofactor">
    <cofactor evidence="2 9">
        <name>NAD(+)</name>
        <dbReference type="ChEBI" id="CHEBI:57540"/>
    </cofactor>
</comment>
<name>A0A8J2Z2I2_9GAMM</name>
<sequence>MILITGGTGFIGSHTVVEFLTAGLDVVISDNLYNSSDDIIERIAKITAKKPIFIKGDIRDEVVLQQIFSQYDIKMVIHFAALKAVGESVFKPLEYYDNNVAGTLNLLKVMQQHHVKSFVFSSSATVYGNPQEIPITEKCSIGTPTNPYGVSKVMVEKMLRDLAFADNEWSIALLRYFNPVGAHKSGLIGELPNGVPNNLLPYLTQVVSGKLAKLSVFGNDYNTPDGTGVRDYIHVVDLALGHLKAYEYIKNQKGCHIWNLGTGNGYSVLEVIDAFEKATGEKVPFEIKPRRAGDIDECWADCSKAKNELNWYATRDINEMMIDSWRWQSNQ</sequence>
<evidence type="ECO:0000259" key="10">
    <source>
        <dbReference type="Pfam" id="PF16363"/>
    </source>
</evidence>
<dbReference type="NCBIfam" id="NF007956">
    <property type="entry name" value="PRK10675.1"/>
    <property type="match status" value="1"/>
</dbReference>
<dbReference type="CDD" id="cd05247">
    <property type="entry name" value="UDP_G4E_1_SDR_e"/>
    <property type="match status" value="1"/>
</dbReference>
<dbReference type="Pfam" id="PF16363">
    <property type="entry name" value="GDP_Man_Dehyd"/>
    <property type="match status" value="1"/>
</dbReference>
<dbReference type="InterPro" id="IPR005886">
    <property type="entry name" value="UDP_G4E"/>
</dbReference>
<dbReference type="GO" id="GO:0003978">
    <property type="term" value="F:UDP-glucose 4-epimerase activity"/>
    <property type="evidence" value="ECO:0007669"/>
    <property type="project" value="UniProtKB-UniRule"/>
</dbReference>
<comment type="similarity">
    <text evidence="4 9">Belongs to the NAD(P)-dependent epimerase/dehydratase family.</text>
</comment>
<dbReference type="NCBIfam" id="TIGR01179">
    <property type="entry name" value="galE"/>
    <property type="match status" value="1"/>
</dbReference>
<comment type="caution">
    <text evidence="11">The sequence shown here is derived from an EMBL/GenBank/DDBJ whole genome shotgun (WGS) entry which is preliminary data.</text>
</comment>
<reference evidence="11" key="1">
    <citation type="journal article" date="2014" name="Int. J. Syst. Evol. Microbiol.">
        <title>Complete genome sequence of Corynebacterium casei LMG S-19264T (=DSM 44701T), isolated from a smear-ripened cheese.</title>
        <authorList>
            <consortium name="US DOE Joint Genome Institute (JGI-PGF)"/>
            <person name="Walter F."/>
            <person name="Albersmeier A."/>
            <person name="Kalinowski J."/>
            <person name="Ruckert C."/>
        </authorList>
    </citation>
    <scope>NUCLEOTIDE SEQUENCE</scope>
    <source>
        <strain evidence="11">CGMCC 1.15758</strain>
    </source>
</reference>
<dbReference type="SUPFAM" id="SSF51735">
    <property type="entry name" value="NAD(P)-binding Rossmann-fold domains"/>
    <property type="match status" value="1"/>
</dbReference>
<keyword evidence="12" id="KW-1185">Reference proteome</keyword>
<evidence type="ECO:0000256" key="5">
    <source>
        <dbReference type="ARBA" id="ARBA00013189"/>
    </source>
</evidence>
<dbReference type="UniPathway" id="UPA00214"/>
<dbReference type="Gene3D" id="3.90.25.10">
    <property type="entry name" value="UDP-galactose 4-epimerase, domain 1"/>
    <property type="match status" value="1"/>
</dbReference>
<dbReference type="PANTHER" id="PTHR43725:SF47">
    <property type="entry name" value="UDP-GLUCOSE 4-EPIMERASE"/>
    <property type="match status" value="1"/>
</dbReference>
<dbReference type="EMBL" id="BMJS01000003">
    <property type="protein sequence ID" value="GGF90512.1"/>
    <property type="molecule type" value="Genomic_DNA"/>
</dbReference>
<evidence type="ECO:0000256" key="6">
    <source>
        <dbReference type="ARBA" id="ARBA00018569"/>
    </source>
</evidence>
<comment type="subunit">
    <text evidence="9">Homodimer.</text>
</comment>
<evidence type="ECO:0000256" key="2">
    <source>
        <dbReference type="ARBA" id="ARBA00001911"/>
    </source>
</evidence>
<dbReference type="RefSeq" id="WP_117001579.1">
    <property type="nucleotide sequence ID" value="NZ_BMJS01000003.1"/>
</dbReference>
<reference evidence="11" key="2">
    <citation type="submission" date="2020-09" db="EMBL/GenBank/DDBJ databases">
        <authorList>
            <person name="Sun Q."/>
            <person name="Zhou Y."/>
        </authorList>
    </citation>
    <scope>NUCLEOTIDE SEQUENCE</scope>
    <source>
        <strain evidence="11">CGMCC 1.15758</strain>
    </source>
</reference>
<organism evidence="11 12">
    <name type="scientific">Cysteiniphilum litorale</name>
    <dbReference type="NCBI Taxonomy" id="2056700"/>
    <lineage>
        <taxon>Bacteria</taxon>
        <taxon>Pseudomonadati</taxon>
        <taxon>Pseudomonadota</taxon>
        <taxon>Gammaproteobacteria</taxon>
        <taxon>Thiotrichales</taxon>
        <taxon>Fastidiosibacteraceae</taxon>
        <taxon>Cysteiniphilum</taxon>
    </lineage>
</organism>
<dbReference type="InterPro" id="IPR036291">
    <property type="entry name" value="NAD(P)-bd_dom_sf"/>
</dbReference>
<keyword evidence="9" id="KW-0119">Carbohydrate metabolism</keyword>
<feature type="domain" description="NAD(P)-binding" evidence="10">
    <location>
        <begin position="3"/>
        <end position="321"/>
    </location>
</feature>
<dbReference type="Gene3D" id="3.40.50.720">
    <property type="entry name" value="NAD(P)-binding Rossmann-like Domain"/>
    <property type="match status" value="1"/>
</dbReference>
<evidence type="ECO:0000313" key="12">
    <source>
        <dbReference type="Proteomes" id="UP000636949"/>
    </source>
</evidence>
<dbReference type="AlphaFoldDB" id="A0A8J2Z2I2"/>
<comment type="catalytic activity">
    <reaction evidence="1 9">
        <text>UDP-alpha-D-glucose = UDP-alpha-D-galactose</text>
        <dbReference type="Rhea" id="RHEA:22168"/>
        <dbReference type="ChEBI" id="CHEBI:58885"/>
        <dbReference type="ChEBI" id="CHEBI:66914"/>
        <dbReference type="EC" id="5.1.3.2"/>
    </reaction>
</comment>
<evidence type="ECO:0000256" key="1">
    <source>
        <dbReference type="ARBA" id="ARBA00000083"/>
    </source>
</evidence>
<keyword evidence="8 9" id="KW-0413">Isomerase</keyword>